<proteinExistence type="predicted"/>
<dbReference type="RefSeq" id="WP_141615180.1">
    <property type="nucleotide sequence ID" value="NZ_CP041253.1"/>
</dbReference>
<dbReference type="AlphaFoldDB" id="A0A514CJD2"/>
<dbReference type="PANTHER" id="PTHR33639:SF2">
    <property type="entry name" value="DUF393 DOMAIN-CONTAINING PROTEIN"/>
    <property type="match status" value="1"/>
</dbReference>
<dbReference type="Pfam" id="PF04134">
    <property type="entry name" value="DCC1-like"/>
    <property type="match status" value="1"/>
</dbReference>
<dbReference type="PANTHER" id="PTHR33639">
    <property type="entry name" value="THIOL-DISULFIDE OXIDOREDUCTASE DCC"/>
    <property type="match status" value="1"/>
</dbReference>
<dbReference type="InterPro" id="IPR052927">
    <property type="entry name" value="DCC_oxidoreductase"/>
</dbReference>
<dbReference type="OrthoDB" id="9785438at2"/>
<sequence>MSEITDQYDIVLFDGVCNLCNRAVDFIIQHDPRNNFKLASLQDDLSKKLLKDKNLNESYLDSIVLLRRDKVYYKSRAALEIAKRLKGLWPLFYIFIIIPPFLRDPLYDWIARNRYKWFGKRETCRFPTEEDKMKFLSEEDFESK</sequence>
<gene>
    <name evidence="1" type="ORF">FKX85_13240</name>
</gene>
<accession>A0A514CJD2</accession>
<evidence type="ECO:0000313" key="1">
    <source>
        <dbReference type="EMBL" id="QDH79943.1"/>
    </source>
</evidence>
<protein>
    <submittedName>
        <fullName evidence="1">DUF393 domain-containing protein</fullName>
    </submittedName>
</protein>
<dbReference type="Proteomes" id="UP000316614">
    <property type="component" value="Chromosome"/>
</dbReference>
<dbReference type="EMBL" id="CP041253">
    <property type="protein sequence ID" value="QDH79943.1"/>
    <property type="molecule type" value="Genomic_DNA"/>
</dbReference>
<dbReference type="InterPro" id="IPR007263">
    <property type="entry name" value="DCC1-like"/>
</dbReference>
<organism evidence="1 2">
    <name type="scientific">Echinicola soli</name>
    <dbReference type="NCBI Taxonomy" id="2591634"/>
    <lineage>
        <taxon>Bacteria</taxon>
        <taxon>Pseudomonadati</taxon>
        <taxon>Bacteroidota</taxon>
        <taxon>Cytophagia</taxon>
        <taxon>Cytophagales</taxon>
        <taxon>Cyclobacteriaceae</taxon>
        <taxon>Echinicola</taxon>
    </lineage>
</organism>
<reference evidence="1 2" key="1">
    <citation type="submission" date="2019-06" db="EMBL/GenBank/DDBJ databases">
        <title>Echinicola alkalisoli sp. nov. isolated from saline soil.</title>
        <authorList>
            <person name="Sun J.-Q."/>
            <person name="Xu L."/>
        </authorList>
    </citation>
    <scope>NUCLEOTIDE SEQUENCE [LARGE SCALE GENOMIC DNA]</scope>
    <source>
        <strain evidence="1 2">LN3S3</strain>
    </source>
</reference>
<name>A0A514CJD2_9BACT</name>
<dbReference type="KEGG" id="echi:FKX85_13240"/>
<evidence type="ECO:0000313" key="2">
    <source>
        <dbReference type="Proteomes" id="UP000316614"/>
    </source>
</evidence>
<dbReference type="GO" id="GO:0015035">
    <property type="term" value="F:protein-disulfide reductase activity"/>
    <property type="evidence" value="ECO:0007669"/>
    <property type="project" value="InterPro"/>
</dbReference>
<keyword evidence="2" id="KW-1185">Reference proteome</keyword>